<dbReference type="SUPFAM" id="SSF50044">
    <property type="entry name" value="SH3-domain"/>
    <property type="match status" value="1"/>
</dbReference>
<dbReference type="SMART" id="SM00326">
    <property type="entry name" value="SH3"/>
    <property type="match status" value="1"/>
</dbReference>
<keyword evidence="8" id="KW-0800">Toxin</keyword>
<dbReference type="Gene3D" id="1.25.40.20">
    <property type="entry name" value="Ankyrin repeat-containing domain"/>
    <property type="match status" value="1"/>
</dbReference>
<evidence type="ECO:0000256" key="15">
    <source>
        <dbReference type="SAM" id="MobiDB-lite"/>
    </source>
</evidence>
<feature type="non-terminal residue" evidence="18">
    <location>
        <position position="1"/>
    </location>
</feature>
<feature type="coiled-coil region" evidence="14">
    <location>
        <begin position="135"/>
        <end position="191"/>
    </location>
</feature>
<dbReference type="PANTHER" id="PTHR24131:SF10">
    <property type="entry name" value="ANKYRIN-REPEAT, SH3-DOMAIN, AND PROLINE-RICH-REGION CONTAINING PROTEIN, ISOFORM B"/>
    <property type="match status" value="1"/>
</dbReference>
<reference evidence="18" key="1">
    <citation type="submission" date="2025-08" db="UniProtKB">
        <authorList>
            <consortium name="RefSeq"/>
        </authorList>
    </citation>
    <scope>IDENTIFICATION</scope>
    <source>
        <tissue evidence="18">Muscle</tissue>
    </source>
</reference>
<feature type="region of interest" description="Disordered" evidence="15">
    <location>
        <begin position="774"/>
        <end position="806"/>
    </location>
</feature>
<keyword evidence="11" id="KW-0472">Membrane</keyword>
<dbReference type="PROSITE" id="PS50088">
    <property type="entry name" value="ANK_REPEAT"/>
    <property type="match status" value="2"/>
</dbReference>
<dbReference type="PROSITE" id="PS50297">
    <property type="entry name" value="ANK_REP_REGION"/>
    <property type="match status" value="2"/>
</dbReference>
<keyword evidence="3 13" id="KW-0728">SH3 domain</keyword>
<protein>
    <submittedName>
        <fullName evidence="18">Apoptosis-stimulating of p53 protein 1-like</fullName>
    </submittedName>
</protein>
<dbReference type="Proteomes" id="UP000694941">
    <property type="component" value="Unplaced"/>
</dbReference>
<evidence type="ECO:0000256" key="12">
    <source>
        <dbReference type="PROSITE-ProRule" id="PRU00023"/>
    </source>
</evidence>
<evidence type="ECO:0000256" key="1">
    <source>
        <dbReference type="ARBA" id="ARBA00004123"/>
    </source>
</evidence>
<evidence type="ECO:0000256" key="6">
    <source>
        <dbReference type="ARBA" id="ARBA00022703"/>
    </source>
</evidence>
<feature type="domain" description="SH3" evidence="16">
    <location>
        <begin position="1050"/>
        <end position="1112"/>
    </location>
</feature>
<gene>
    <name evidence="18" type="primary">LOC106471092</name>
</gene>
<evidence type="ECO:0000256" key="11">
    <source>
        <dbReference type="ARBA" id="ARBA00023298"/>
    </source>
</evidence>
<keyword evidence="4" id="KW-0268">Exocytosis</keyword>
<keyword evidence="9 12" id="KW-0040">ANK repeat</keyword>
<keyword evidence="11" id="KW-1053">Target membrane</keyword>
<keyword evidence="7" id="KW-0677">Repeat</keyword>
<dbReference type="Pfam" id="PF00018">
    <property type="entry name" value="SH3_1"/>
    <property type="match status" value="1"/>
</dbReference>
<feature type="region of interest" description="Disordered" evidence="15">
    <location>
        <begin position="531"/>
        <end position="567"/>
    </location>
</feature>
<feature type="compositionally biased region" description="Polar residues" evidence="15">
    <location>
        <begin position="604"/>
        <end position="616"/>
    </location>
</feature>
<proteinExistence type="predicted"/>
<keyword evidence="8" id="KW-0638">Presynaptic neurotoxin</keyword>
<keyword evidence="6" id="KW-0053">Apoptosis</keyword>
<feature type="compositionally biased region" description="Polar residues" evidence="15">
    <location>
        <begin position="531"/>
        <end position="542"/>
    </location>
</feature>
<evidence type="ECO:0000256" key="2">
    <source>
        <dbReference type="ARBA" id="ARBA00004175"/>
    </source>
</evidence>
<feature type="compositionally biased region" description="Polar residues" evidence="15">
    <location>
        <begin position="774"/>
        <end position="783"/>
    </location>
</feature>
<dbReference type="PRINTS" id="PR00452">
    <property type="entry name" value="SH3DOMAIN"/>
</dbReference>
<evidence type="ECO:0000256" key="8">
    <source>
        <dbReference type="ARBA" id="ARBA00023028"/>
    </source>
</evidence>
<keyword evidence="10" id="KW-0539">Nucleus</keyword>
<evidence type="ECO:0000256" key="4">
    <source>
        <dbReference type="ARBA" id="ARBA00022483"/>
    </source>
</evidence>
<feature type="compositionally biased region" description="Polar residues" evidence="15">
    <location>
        <begin position="549"/>
        <end position="567"/>
    </location>
</feature>
<dbReference type="Pfam" id="PF12796">
    <property type="entry name" value="Ank_2"/>
    <property type="match status" value="1"/>
</dbReference>
<evidence type="ECO:0000256" key="9">
    <source>
        <dbReference type="ARBA" id="ARBA00023043"/>
    </source>
</evidence>
<evidence type="ECO:0000256" key="5">
    <source>
        <dbReference type="ARBA" id="ARBA00022537"/>
    </source>
</evidence>
<dbReference type="InterPro" id="IPR002110">
    <property type="entry name" value="Ankyrin_rpt"/>
</dbReference>
<comment type="subcellular location">
    <subcellularLocation>
        <location evidence="1">Nucleus</location>
    </subcellularLocation>
    <subcellularLocation>
        <location evidence="2">Target cell membrane</location>
    </subcellularLocation>
</comment>
<feature type="coiled-coil region" evidence="14">
    <location>
        <begin position="216"/>
        <end position="243"/>
    </location>
</feature>
<sequence length="1119" mass="125906">CSQDSTLEYSVIERSRNQCCKTLLDMVENISPRILKLEYSDSSLYPKKRDDRLGITAILYQHKDTSNAYPKEQLLHRLSGSIRNVFSTEIKQMLTSSTDCEEVDTKNFRGMILPEGAELTFSELRQMAARQQQQIEAQQQFLVAKEQRLKFLKQQEVKHYRGAQTTERTRLLHLREKVEGQEQKLRRLRALRNHMDQHRVNNSNLGAELESVRALFNEKEKELSLAVAKVEDLTRQLEELRRGNLNGVKTSNNVSLPAALELEKLKRELVYRTKLNEGQNARIAQQRETLVKNHEDVSGMDQRIAELQQRLHRKRMANHQISGQNHAASVAKQAHVRRGSIKTHPHIAVVEEPDRIQNDLEAPLRRGKGIVELGEPANSPRYQILPSSTIFTIKPEKYINNSEESGDGLKSIEDKAHQQTTFVTSSSSTEQVSMHLQQLPTKQNVIPPPPGKPIQPPHHLRPYCLPLRRLPPSRGQCSTNGNSIMQVNSSASNCSIQPVLTNSELPPTLHELIPLPGSQGNSVLLPVSPSRTDMIPQSQSTAPRAEVRLSTSPRHTGSSDSHQSVSARETIVSNISTTTSLTTPSVVKYFPPPLPVRPVPPPRQTHQLAEGNSSSARGYVETSLDSLDSTLSALKAPGNQANKNINGFRYLLKPQTAQRVGRVALDKFAKEIKHLHRNEYPSRSPRLESYNVKDNHLPSSSRSGNSLRSEQEPRREKLPLKPKPLTIRIPPPSTDPPRCKGQQNETIQRQGADGISERISPNWASHNGLISITHQAENISPPSDLNRHIRKRNRSKDQSRNGVTDKGAVEVRDMAVKQLTWNHENTKIPMNLNYQLDHFNGNTTLDSENSVRPDGAGESVNTDNGLVNVNEASTVAFLDRYNRHEYPHIYNSATLRRVKRGNLKTKNSDKKCRKVSFDPLALLLDAALEGELELVKRTAKEVPNTSASNDEGITALHNAVCAGYFEIVKYLVEFGCDVNAQDSDGWTPLHCAASCNNQQIVRFLVEHGACVFATTLSDNDTAAEKCEEDEEGYDGCSEFLYSVQKKLGILNSGAVYAVYDYDAQNQDELSFKDGDMIIVLRKGDEQEREWWWSRHNDREGYIPRNLLGLYPRVASKRDT</sequence>
<evidence type="ECO:0000256" key="7">
    <source>
        <dbReference type="ARBA" id="ARBA00022737"/>
    </source>
</evidence>
<evidence type="ECO:0000256" key="10">
    <source>
        <dbReference type="ARBA" id="ARBA00023242"/>
    </source>
</evidence>
<feature type="region of interest" description="Disordered" evidence="15">
    <location>
        <begin position="600"/>
        <end position="620"/>
    </location>
</feature>
<organism evidence="17 18">
    <name type="scientific">Limulus polyphemus</name>
    <name type="common">Atlantic horseshoe crab</name>
    <dbReference type="NCBI Taxonomy" id="6850"/>
    <lineage>
        <taxon>Eukaryota</taxon>
        <taxon>Metazoa</taxon>
        <taxon>Ecdysozoa</taxon>
        <taxon>Arthropoda</taxon>
        <taxon>Chelicerata</taxon>
        <taxon>Merostomata</taxon>
        <taxon>Xiphosura</taxon>
        <taxon>Limulidae</taxon>
        <taxon>Limulus</taxon>
    </lineage>
</organism>
<feature type="region of interest" description="Disordered" evidence="15">
    <location>
        <begin position="676"/>
        <end position="762"/>
    </location>
</feature>
<accession>A0ABM1BRA5</accession>
<keyword evidence="14" id="KW-0175">Coiled coil</keyword>
<dbReference type="PANTHER" id="PTHR24131">
    <property type="entry name" value="APOPTOSIS-STIMULATING OF P53 PROTEIN"/>
    <property type="match status" value="1"/>
</dbReference>
<evidence type="ECO:0000313" key="18">
    <source>
        <dbReference type="RefSeq" id="XP_013787133.1"/>
    </source>
</evidence>
<keyword evidence="17" id="KW-1185">Reference proteome</keyword>
<dbReference type="CDD" id="cd11807">
    <property type="entry name" value="SH3_ASPP"/>
    <property type="match status" value="1"/>
</dbReference>
<keyword evidence="8" id="KW-0528">Neurotoxin</keyword>
<feature type="repeat" description="ANK" evidence="12">
    <location>
        <begin position="951"/>
        <end position="983"/>
    </location>
</feature>
<keyword evidence="5" id="KW-1052">Target cell membrane</keyword>
<feature type="compositionally biased region" description="Basic and acidic residues" evidence="15">
    <location>
        <begin position="709"/>
        <end position="719"/>
    </location>
</feature>
<dbReference type="SMART" id="SM00248">
    <property type="entry name" value="ANK"/>
    <property type="match status" value="2"/>
</dbReference>
<dbReference type="PROSITE" id="PS50002">
    <property type="entry name" value="SH3"/>
    <property type="match status" value="1"/>
</dbReference>
<dbReference type="InterPro" id="IPR001452">
    <property type="entry name" value="SH3_domain"/>
</dbReference>
<feature type="region of interest" description="Disordered" evidence="15">
    <location>
        <begin position="844"/>
        <end position="864"/>
    </location>
</feature>
<evidence type="ECO:0000256" key="13">
    <source>
        <dbReference type="PROSITE-ProRule" id="PRU00192"/>
    </source>
</evidence>
<evidence type="ECO:0000313" key="17">
    <source>
        <dbReference type="Proteomes" id="UP000694941"/>
    </source>
</evidence>
<feature type="repeat" description="ANK" evidence="12">
    <location>
        <begin position="984"/>
        <end position="1016"/>
    </location>
</feature>
<dbReference type="SUPFAM" id="SSF48403">
    <property type="entry name" value="Ankyrin repeat"/>
    <property type="match status" value="1"/>
</dbReference>
<evidence type="ECO:0000256" key="3">
    <source>
        <dbReference type="ARBA" id="ARBA00022443"/>
    </source>
</evidence>
<name>A0ABM1BRA5_LIMPO</name>
<dbReference type="RefSeq" id="XP_013787133.1">
    <property type="nucleotide sequence ID" value="XM_013931679.2"/>
</dbReference>
<dbReference type="GeneID" id="106471092"/>
<evidence type="ECO:0000256" key="14">
    <source>
        <dbReference type="SAM" id="Coils"/>
    </source>
</evidence>
<feature type="compositionally biased region" description="Low complexity" evidence="15">
    <location>
        <begin position="699"/>
        <end position="708"/>
    </location>
</feature>
<dbReference type="InterPro" id="IPR036028">
    <property type="entry name" value="SH3-like_dom_sf"/>
</dbReference>
<dbReference type="InterPro" id="IPR036770">
    <property type="entry name" value="Ankyrin_rpt-contain_sf"/>
</dbReference>
<evidence type="ECO:0000259" key="16">
    <source>
        <dbReference type="PROSITE" id="PS50002"/>
    </source>
</evidence>
<dbReference type="InterPro" id="IPR047163">
    <property type="entry name" value="ASPP1/2"/>
</dbReference>